<accession>A0ABX8AGR7</accession>
<evidence type="ECO:0000313" key="1">
    <source>
        <dbReference type="EMBL" id="QUS41505.1"/>
    </source>
</evidence>
<dbReference type="Proteomes" id="UP000682843">
    <property type="component" value="Chromosome"/>
</dbReference>
<name>A0ABX8AGR7_9BRAD</name>
<proteinExistence type="predicted"/>
<gene>
    <name evidence="1" type="ORF">RPMA_23660</name>
</gene>
<dbReference type="EMBL" id="CP036498">
    <property type="protein sequence ID" value="QUS41505.1"/>
    <property type="molecule type" value="Genomic_DNA"/>
</dbReference>
<sequence length="43" mass="4508">MPGLVPGIHVLSDGEEVVDGRDRPGHDVVRGQCLGLTAPHYAS</sequence>
<keyword evidence="2" id="KW-1185">Reference proteome</keyword>
<reference evidence="1 2" key="1">
    <citation type="submission" date="2019-02" db="EMBL/GenBank/DDBJ databases">
        <title>Emended description of the genus Rhodopseudomonas and description of Rhodopseudomonas albus sp. nov., a non-phototrophic, heavy-metal-tolerant bacterium isolated from garden soil.</title>
        <authorList>
            <person name="Bao Z."/>
            <person name="Cao W.W."/>
            <person name="Sato Y."/>
            <person name="Nishizawa T."/>
            <person name="Zhao J."/>
            <person name="Guo Y."/>
            <person name="Ohta H."/>
        </authorList>
    </citation>
    <scope>NUCLEOTIDE SEQUENCE [LARGE SCALE GENOMIC DNA]</scope>
    <source>
        <strain evidence="1 2">SK50-23</strain>
    </source>
</reference>
<protein>
    <submittedName>
        <fullName evidence="1">ABC transporter</fullName>
    </submittedName>
</protein>
<evidence type="ECO:0000313" key="2">
    <source>
        <dbReference type="Proteomes" id="UP000682843"/>
    </source>
</evidence>
<organism evidence="1 2">
    <name type="scientific">Tardiphaga alba</name>
    <dbReference type="NCBI Taxonomy" id="340268"/>
    <lineage>
        <taxon>Bacteria</taxon>
        <taxon>Pseudomonadati</taxon>
        <taxon>Pseudomonadota</taxon>
        <taxon>Alphaproteobacteria</taxon>
        <taxon>Hyphomicrobiales</taxon>
        <taxon>Nitrobacteraceae</taxon>
        <taxon>Tardiphaga</taxon>
    </lineage>
</organism>